<organism evidence="1 2">
    <name type="scientific">Agrobacterium arsenijevicii</name>
    <dbReference type="NCBI Taxonomy" id="1585697"/>
    <lineage>
        <taxon>Bacteria</taxon>
        <taxon>Pseudomonadati</taxon>
        <taxon>Pseudomonadota</taxon>
        <taxon>Alphaproteobacteria</taxon>
        <taxon>Hyphomicrobiales</taxon>
        <taxon>Rhizobiaceae</taxon>
        <taxon>Rhizobium/Agrobacterium group</taxon>
        <taxon>Agrobacterium</taxon>
    </lineage>
</organism>
<comment type="caution">
    <text evidence="1">The sequence shown here is derived from an EMBL/GenBank/DDBJ whole genome shotgun (WGS) entry which is preliminary data.</text>
</comment>
<keyword evidence="2" id="KW-1185">Reference proteome</keyword>
<protein>
    <submittedName>
        <fullName evidence="1">Uncharacterized protein</fullName>
    </submittedName>
</protein>
<proteinExistence type="predicted"/>
<accession>A0ABR5DC58</accession>
<sequence length="295" mass="33040">MFNVPRVVVLAFACIWPATHGYSAEHVDRLERVKRNYFFASAPGEVGIVNKTGCNKKEGFQPGTYVRMVGPNKILWGFSPKTRCIRFVLNHKSESSVQPPQATYLAAKIVGLYEEDGKDKIVARREGIFSRDGSQLPRYLDYVDEDSASAREAQKHFETGHKKGDLAALDNLIGKWHGVPDEGVEDTWTERRRLTTPLPRLAQREAWKSRIIDYRLYRFVPFDGAAGPSGANPLDIIVHPNGASALVVKFYSPEGAEYGGEFVVLLTEDEEEAGRMAGEIKVSEGKNFFDRLFGQ</sequence>
<gene>
    <name evidence="1" type="ORF">RP75_06035</name>
</gene>
<dbReference type="EMBL" id="JWIT01000003">
    <property type="protein sequence ID" value="KJF74646.1"/>
    <property type="molecule type" value="Genomic_DNA"/>
</dbReference>
<reference evidence="1 2" key="1">
    <citation type="submission" date="2014-12" db="EMBL/GenBank/DDBJ databases">
        <authorList>
            <person name="Kuzmanovic N."/>
            <person name="Pulawska J."/>
            <person name="Obradovic A."/>
        </authorList>
    </citation>
    <scope>NUCLEOTIDE SEQUENCE [LARGE SCALE GENOMIC DNA]</scope>
    <source>
        <strain evidence="1 2">KFB 330</strain>
    </source>
</reference>
<name>A0ABR5DC58_9HYPH</name>
<dbReference type="Proteomes" id="UP000032564">
    <property type="component" value="Unassembled WGS sequence"/>
</dbReference>
<evidence type="ECO:0000313" key="2">
    <source>
        <dbReference type="Proteomes" id="UP000032564"/>
    </source>
</evidence>
<evidence type="ECO:0000313" key="1">
    <source>
        <dbReference type="EMBL" id="KJF74646.1"/>
    </source>
</evidence>